<protein>
    <recommendedName>
        <fullName evidence="3">Leucine rich repeat variant</fullName>
    </recommendedName>
</protein>
<organism evidence="1 2">
    <name type="scientific">Anaeromyxobacter dehalogenans (strain ATCC BAA-258 / DSM 21875 / 2CP-1)</name>
    <dbReference type="NCBI Taxonomy" id="455488"/>
    <lineage>
        <taxon>Bacteria</taxon>
        <taxon>Pseudomonadati</taxon>
        <taxon>Myxococcota</taxon>
        <taxon>Myxococcia</taxon>
        <taxon>Myxococcales</taxon>
        <taxon>Cystobacterineae</taxon>
        <taxon>Anaeromyxobacteraceae</taxon>
        <taxon>Anaeromyxobacter</taxon>
    </lineage>
</organism>
<dbReference type="AlphaFoldDB" id="B8JEL8"/>
<dbReference type="HOGENOM" id="CLU_1026103_0_0_7"/>
<evidence type="ECO:0000313" key="2">
    <source>
        <dbReference type="Proteomes" id="UP000007089"/>
    </source>
</evidence>
<gene>
    <name evidence="1" type="ordered locus">A2cp1_0993</name>
</gene>
<reference evidence="1" key="1">
    <citation type="submission" date="2009-01" db="EMBL/GenBank/DDBJ databases">
        <title>Complete sequence of Anaeromyxobacter dehalogenans 2CP-1.</title>
        <authorList>
            <consortium name="US DOE Joint Genome Institute"/>
            <person name="Lucas S."/>
            <person name="Copeland A."/>
            <person name="Lapidus A."/>
            <person name="Glavina del Rio T."/>
            <person name="Dalin E."/>
            <person name="Tice H."/>
            <person name="Bruce D."/>
            <person name="Goodwin L."/>
            <person name="Pitluck S."/>
            <person name="Saunders E."/>
            <person name="Brettin T."/>
            <person name="Detter J.C."/>
            <person name="Han C."/>
            <person name="Larimer F."/>
            <person name="Land M."/>
            <person name="Hauser L."/>
            <person name="Kyrpides N."/>
            <person name="Ovchinnikova G."/>
            <person name="Beliaev A.S."/>
            <person name="Richardson P."/>
        </authorList>
    </citation>
    <scope>NUCLEOTIDE SEQUENCE</scope>
    <source>
        <strain evidence="1">2CP-1</strain>
    </source>
</reference>
<evidence type="ECO:0000313" key="1">
    <source>
        <dbReference type="EMBL" id="ACL64344.1"/>
    </source>
</evidence>
<accession>B8JEL8</accession>
<dbReference type="KEGG" id="acp:A2cp1_0993"/>
<keyword evidence="2" id="KW-1185">Reference proteome</keyword>
<name>B8JEL8_ANAD2</name>
<dbReference type="EMBL" id="CP001359">
    <property type="protein sequence ID" value="ACL64344.1"/>
    <property type="molecule type" value="Genomic_DNA"/>
</dbReference>
<sequence>MTAGAAPGPEAEARALIRRLYALEEGPMRARAAARALGAVEPERAAELIAALARRGAGEARGAMAAIGQALRDPEPDLPYAWRADLYAVAAGRGLAEVTGLLVAPPPRAPWRPPRDKADARLAHLTLGHKKALARAHRDPDLLARLAAEGEPSVVRELLRNPQLTEPFVVRIAARRPCRPETLRCVVESPRWRTRTAVALAVVRNPYAETELALKLLAVLPGAEVADVARDGALHPLVRAVAARLVAGRAG</sequence>
<dbReference type="Proteomes" id="UP000007089">
    <property type="component" value="Chromosome"/>
</dbReference>
<proteinExistence type="predicted"/>
<evidence type="ECO:0008006" key="3">
    <source>
        <dbReference type="Google" id="ProtNLM"/>
    </source>
</evidence>
<dbReference type="RefSeq" id="WP_012632343.1">
    <property type="nucleotide sequence ID" value="NC_011891.1"/>
</dbReference>